<evidence type="ECO:0008006" key="7">
    <source>
        <dbReference type="Google" id="ProtNLM"/>
    </source>
</evidence>
<evidence type="ECO:0000256" key="4">
    <source>
        <dbReference type="PROSITE-ProRule" id="PRU00221"/>
    </source>
</evidence>
<dbReference type="AlphaFoldDB" id="A0A8H3EMI3"/>
<comment type="similarity">
    <text evidence="3">Belongs to the THOC3 family.</text>
</comment>
<dbReference type="InterPro" id="IPR040132">
    <property type="entry name" value="Tex1/THOC3"/>
</dbReference>
<dbReference type="PRINTS" id="PR00320">
    <property type="entry name" value="GPROTEINBRPT"/>
</dbReference>
<dbReference type="Proteomes" id="UP000664169">
    <property type="component" value="Unassembled WGS sequence"/>
</dbReference>
<dbReference type="SMART" id="SM00320">
    <property type="entry name" value="WD40"/>
    <property type="match status" value="6"/>
</dbReference>
<evidence type="ECO:0000313" key="6">
    <source>
        <dbReference type="Proteomes" id="UP000664169"/>
    </source>
</evidence>
<gene>
    <name evidence="5" type="ORF">GOMPHAMPRED_003281</name>
</gene>
<sequence length="396" mass="41819">MAPSTLRKPIHREKFGSTFSTLRTTTYYDPASRGPGSHSIRSIAWNPTGHLIATGSSDRTLRIWNPDRPQVKNSTELKGHTGSIEHVAWNPTKEAELASVSLDGSVRIWDVRSKTCTGSIELGARGLSLCWADDGRLICAGRGDKAEDEALLLISVPELRVLATLPQGGQVNQVLFAPTPTPTSTDTDTEAETVYTLLLALGNGAVKLATWAFSSTATSLTTLHSFQAHTSAALCLSLSPTGRWLATGGSDAMIMLWDTREWICRHALSHSAGTVRQVSFSFDGRYLVAAADEDGEEMDIVHVESGECVACVPLAGNQAGVPKAVVTKNGVAKKGEEVVVEDGVGAKGIGKGLVKVSNVGSVASASCVAWHPQRYWLAYAGEPGGLRVVGAAGGAM</sequence>
<keyword evidence="6" id="KW-1185">Reference proteome</keyword>
<evidence type="ECO:0000256" key="1">
    <source>
        <dbReference type="ARBA" id="ARBA00022574"/>
    </source>
</evidence>
<evidence type="ECO:0000313" key="5">
    <source>
        <dbReference type="EMBL" id="CAF9905601.1"/>
    </source>
</evidence>
<accession>A0A8H3EMI3</accession>
<dbReference type="Pfam" id="PF00400">
    <property type="entry name" value="WD40"/>
    <property type="match status" value="4"/>
</dbReference>
<dbReference type="PROSITE" id="PS50294">
    <property type="entry name" value="WD_REPEATS_REGION"/>
    <property type="match status" value="3"/>
</dbReference>
<dbReference type="PROSITE" id="PS00678">
    <property type="entry name" value="WD_REPEATS_1"/>
    <property type="match status" value="2"/>
</dbReference>
<dbReference type="InterPro" id="IPR015943">
    <property type="entry name" value="WD40/YVTN_repeat-like_dom_sf"/>
</dbReference>
<dbReference type="SUPFAM" id="SSF50978">
    <property type="entry name" value="WD40 repeat-like"/>
    <property type="match status" value="1"/>
</dbReference>
<dbReference type="Gene3D" id="2.130.10.10">
    <property type="entry name" value="YVTN repeat-like/Quinoprotein amine dehydrogenase"/>
    <property type="match status" value="2"/>
</dbReference>
<name>A0A8H3EMI3_9LECA</name>
<organism evidence="5 6">
    <name type="scientific">Gomphillus americanus</name>
    <dbReference type="NCBI Taxonomy" id="1940652"/>
    <lineage>
        <taxon>Eukaryota</taxon>
        <taxon>Fungi</taxon>
        <taxon>Dikarya</taxon>
        <taxon>Ascomycota</taxon>
        <taxon>Pezizomycotina</taxon>
        <taxon>Lecanoromycetes</taxon>
        <taxon>OSLEUM clade</taxon>
        <taxon>Ostropomycetidae</taxon>
        <taxon>Ostropales</taxon>
        <taxon>Graphidaceae</taxon>
        <taxon>Gomphilloideae</taxon>
        <taxon>Gomphillus</taxon>
    </lineage>
</organism>
<dbReference type="InterPro" id="IPR020472">
    <property type="entry name" value="WD40_PAC1"/>
</dbReference>
<dbReference type="EMBL" id="CAJPDQ010000002">
    <property type="protein sequence ID" value="CAF9905601.1"/>
    <property type="molecule type" value="Genomic_DNA"/>
</dbReference>
<dbReference type="OrthoDB" id="340259at2759"/>
<feature type="repeat" description="WD" evidence="4">
    <location>
        <begin position="226"/>
        <end position="260"/>
    </location>
</feature>
<reference evidence="5" key="1">
    <citation type="submission" date="2021-03" db="EMBL/GenBank/DDBJ databases">
        <authorList>
            <person name="Tagirdzhanova G."/>
        </authorList>
    </citation>
    <scope>NUCLEOTIDE SEQUENCE</scope>
</reference>
<comment type="caution">
    <text evidence="5">The sequence shown here is derived from an EMBL/GenBank/DDBJ whole genome shotgun (WGS) entry which is preliminary data.</text>
</comment>
<dbReference type="GO" id="GO:0000445">
    <property type="term" value="C:THO complex part of transcription export complex"/>
    <property type="evidence" value="ECO:0007669"/>
    <property type="project" value="TreeGrafter"/>
</dbReference>
<dbReference type="InterPro" id="IPR001680">
    <property type="entry name" value="WD40_rpt"/>
</dbReference>
<feature type="repeat" description="WD" evidence="4">
    <location>
        <begin position="77"/>
        <end position="119"/>
    </location>
</feature>
<evidence type="ECO:0000256" key="3">
    <source>
        <dbReference type="ARBA" id="ARBA00046343"/>
    </source>
</evidence>
<dbReference type="InterPro" id="IPR019775">
    <property type="entry name" value="WD40_repeat_CS"/>
</dbReference>
<dbReference type="PROSITE" id="PS50082">
    <property type="entry name" value="WD_REPEATS_2"/>
    <property type="match status" value="3"/>
</dbReference>
<dbReference type="GO" id="GO:0006406">
    <property type="term" value="P:mRNA export from nucleus"/>
    <property type="evidence" value="ECO:0007669"/>
    <property type="project" value="InterPro"/>
</dbReference>
<evidence type="ECO:0000256" key="2">
    <source>
        <dbReference type="ARBA" id="ARBA00022737"/>
    </source>
</evidence>
<dbReference type="PANTHER" id="PTHR22839:SF0">
    <property type="entry name" value="THO COMPLEX SUBUNIT 3"/>
    <property type="match status" value="1"/>
</dbReference>
<feature type="repeat" description="WD" evidence="4">
    <location>
        <begin position="40"/>
        <end position="65"/>
    </location>
</feature>
<keyword evidence="2" id="KW-0677">Repeat</keyword>
<proteinExistence type="inferred from homology"/>
<dbReference type="InterPro" id="IPR036322">
    <property type="entry name" value="WD40_repeat_dom_sf"/>
</dbReference>
<keyword evidence="1 4" id="KW-0853">WD repeat</keyword>
<protein>
    <recommendedName>
        <fullName evidence="7">WD40 repeat-like protein</fullName>
    </recommendedName>
</protein>
<dbReference type="PANTHER" id="PTHR22839">
    <property type="entry name" value="THO COMPLEX SUBUNIT 3 THO3"/>
    <property type="match status" value="1"/>
</dbReference>